<reference evidence="13" key="1">
    <citation type="submission" date="2020-11" db="EMBL/GenBank/DDBJ databases">
        <authorList>
            <consortium name="DOE Joint Genome Institute"/>
            <person name="Ahrendt S."/>
            <person name="Riley R."/>
            <person name="Andreopoulos W."/>
            <person name="Labutti K."/>
            <person name="Pangilinan J."/>
            <person name="Ruiz-Duenas F.J."/>
            <person name="Barrasa J.M."/>
            <person name="Sanchez-Garcia M."/>
            <person name="Camarero S."/>
            <person name="Miyauchi S."/>
            <person name="Serrano A."/>
            <person name="Linde D."/>
            <person name="Babiker R."/>
            <person name="Drula E."/>
            <person name="Ayuso-Fernandez I."/>
            <person name="Pacheco R."/>
            <person name="Padilla G."/>
            <person name="Ferreira P."/>
            <person name="Barriuso J."/>
            <person name="Kellner H."/>
            <person name="Castanera R."/>
            <person name="Alfaro M."/>
            <person name="Ramirez L."/>
            <person name="Pisabarro A.G."/>
            <person name="Kuo A."/>
            <person name="Tritt A."/>
            <person name="Lipzen A."/>
            <person name="He G."/>
            <person name="Yan M."/>
            <person name="Ng V."/>
            <person name="Cullen D."/>
            <person name="Martin F."/>
            <person name="Rosso M.-N."/>
            <person name="Henrissat B."/>
            <person name="Hibbett D."/>
            <person name="Martinez A.T."/>
            <person name="Grigoriev I.V."/>
        </authorList>
    </citation>
    <scope>NUCLEOTIDE SEQUENCE</scope>
    <source>
        <strain evidence="13">CBS 247.69</strain>
    </source>
</reference>
<organism evidence="13 14">
    <name type="scientific">Collybia nuda</name>
    <dbReference type="NCBI Taxonomy" id="64659"/>
    <lineage>
        <taxon>Eukaryota</taxon>
        <taxon>Fungi</taxon>
        <taxon>Dikarya</taxon>
        <taxon>Basidiomycota</taxon>
        <taxon>Agaricomycotina</taxon>
        <taxon>Agaricomycetes</taxon>
        <taxon>Agaricomycetidae</taxon>
        <taxon>Agaricales</taxon>
        <taxon>Tricholomatineae</taxon>
        <taxon>Clitocybaceae</taxon>
        <taxon>Collybia</taxon>
    </lineage>
</organism>
<keyword evidence="4 10" id="KW-0813">Transport</keyword>
<dbReference type="InterPro" id="IPR008152">
    <property type="entry name" value="Clathrin_a/b/g-adaptin_app_Ig"/>
</dbReference>
<gene>
    <name evidence="13" type="ORF">BDZ94DRAFT_1295939</name>
</gene>
<evidence type="ECO:0000256" key="3">
    <source>
        <dbReference type="ARBA" id="ARBA00006613"/>
    </source>
</evidence>
<dbReference type="EMBL" id="MU150243">
    <property type="protein sequence ID" value="KAF9466052.1"/>
    <property type="molecule type" value="Genomic_DNA"/>
</dbReference>
<dbReference type="InterPro" id="IPR008153">
    <property type="entry name" value="GAE_dom"/>
</dbReference>
<dbReference type="FunFam" id="1.25.10.10:FF:000030">
    <property type="entry name" value="AP-1 complex subunit gamma"/>
    <property type="match status" value="1"/>
</dbReference>
<dbReference type="Gene3D" id="1.25.10.10">
    <property type="entry name" value="Leucine-rich Repeat Variant"/>
    <property type="match status" value="1"/>
</dbReference>
<evidence type="ECO:0000259" key="12">
    <source>
        <dbReference type="PROSITE" id="PS50180"/>
    </source>
</evidence>
<dbReference type="SUPFAM" id="SSF49348">
    <property type="entry name" value="Clathrin adaptor appendage domain"/>
    <property type="match status" value="1"/>
</dbReference>
<comment type="subunit">
    <text evidence="9">Adaptor protein complex 1 (AP-1) is a heterotetramer composed of two large adaptins (gamma-type subunit APL4 and beta-type subunit APL2), a medium adaptin (mu-type subunit APM1) and a small adaptin (sigma-type subunit APS1). AP-1 interacts with clathrin.</text>
</comment>
<evidence type="ECO:0000313" key="13">
    <source>
        <dbReference type="EMBL" id="KAF9466052.1"/>
    </source>
</evidence>
<comment type="caution">
    <text evidence="13">The sequence shown here is derived from an EMBL/GenBank/DDBJ whole genome shotgun (WGS) entry which is preliminary data.</text>
</comment>
<dbReference type="Gene3D" id="2.60.40.1230">
    <property type="match status" value="1"/>
</dbReference>
<dbReference type="InterPro" id="IPR002553">
    <property type="entry name" value="Clathrin/coatomer_adapt-like_N"/>
</dbReference>
<dbReference type="SMART" id="SM00809">
    <property type="entry name" value="Alpha_adaptinC2"/>
    <property type="match status" value="1"/>
</dbReference>
<evidence type="ECO:0000313" key="14">
    <source>
        <dbReference type="Proteomes" id="UP000807353"/>
    </source>
</evidence>
<evidence type="ECO:0000256" key="11">
    <source>
        <dbReference type="SAM" id="MobiDB-lite"/>
    </source>
</evidence>
<evidence type="ECO:0000256" key="8">
    <source>
        <dbReference type="ARBA" id="ARBA00023329"/>
    </source>
</evidence>
<evidence type="ECO:0000256" key="10">
    <source>
        <dbReference type="PIRNR" id="PIRNR037094"/>
    </source>
</evidence>
<dbReference type="InterPro" id="IPR013041">
    <property type="entry name" value="Clathrin_app_Ig-like_sf"/>
</dbReference>
<feature type="compositionally biased region" description="Low complexity" evidence="11">
    <location>
        <begin position="717"/>
        <end position="731"/>
    </location>
</feature>
<dbReference type="GO" id="GO:0016482">
    <property type="term" value="P:cytosolic transport"/>
    <property type="evidence" value="ECO:0007669"/>
    <property type="project" value="UniProtKB-ARBA"/>
</dbReference>
<dbReference type="PROSITE" id="PS50180">
    <property type="entry name" value="GAE"/>
    <property type="match status" value="1"/>
</dbReference>
<dbReference type="Pfam" id="PF02883">
    <property type="entry name" value="Alpha_adaptinC2"/>
    <property type="match status" value="1"/>
</dbReference>
<dbReference type="PANTHER" id="PTHR22780">
    <property type="entry name" value="ADAPTIN, ALPHA/GAMMA/EPSILON"/>
    <property type="match status" value="1"/>
</dbReference>
<feature type="domain" description="GAE" evidence="12">
    <location>
        <begin position="731"/>
        <end position="844"/>
    </location>
</feature>
<dbReference type="GO" id="GO:0005829">
    <property type="term" value="C:cytosol"/>
    <property type="evidence" value="ECO:0007669"/>
    <property type="project" value="GOC"/>
</dbReference>
<feature type="compositionally biased region" description="Low complexity" evidence="11">
    <location>
        <begin position="660"/>
        <end position="676"/>
    </location>
</feature>
<evidence type="ECO:0000256" key="2">
    <source>
        <dbReference type="ARBA" id="ARBA00004555"/>
    </source>
</evidence>
<dbReference type="SUPFAM" id="SSF48371">
    <property type="entry name" value="ARM repeat"/>
    <property type="match status" value="1"/>
</dbReference>
<keyword evidence="8 10" id="KW-0968">Cytoplasmic vesicle</keyword>
<dbReference type="GO" id="GO:0006886">
    <property type="term" value="P:intracellular protein transport"/>
    <property type="evidence" value="ECO:0007669"/>
    <property type="project" value="UniProtKB-UniRule"/>
</dbReference>
<dbReference type="GO" id="GO:0016192">
    <property type="term" value="P:vesicle-mediated transport"/>
    <property type="evidence" value="ECO:0007669"/>
    <property type="project" value="InterPro"/>
</dbReference>
<protein>
    <recommendedName>
        <fullName evidence="10">AP-1 complex subunit gamma</fullName>
    </recommendedName>
</protein>
<accession>A0A9P5Y9G5</accession>
<dbReference type="InterPro" id="IPR011989">
    <property type="entry name" value="ARM-like"/>
</dbReference>
<dbReference type="InterPro" id="IPR017107">
    <property type="entry name" value="AP1_complex_gsu"/>
</dbReference>
<dbReference type="GO" id="GO:0030121">
    <property type="term" value="C:AP-1 adaptor complex"/>
    <property type="evidence" value="ECO:0007669"/>
    <property type="project" value="InterPro"/>
</dbReference>
<dbReference type="InterPro" id="IPR050840">
    <property type="entry name" value="Adaptor_Complx_Large_Subunit"/>
</dbReference>
<dbReference type="OrthoDB" id="28053at2759"/>
<proteinExistence type="inferred from homology"/>
<sequence>MVYHNLKALIKGIRACKTVADERALIQQESAAIRTSFRNEDSFVRHNNIAKLLYIHMLGSPAHFGQIECLKLVASPRFSDKRLGYLGIMLLLDENQEVLTLVTNSLKNDMNHSNMYAVGLALCTFANIASEEMSRDLANEIEKLLGSSNTYIRKKVATIRILMHSELIFFQAALCALRVIKKVPDLTDHFTSKAKNLLTDRNHGVLLSSVTLVTEMCQIDPAILEEFRNAVPLLVRNLKSLVTTGYSPEHDVSGITDPFLQVKILRLLRLLGRGDQQASETMNDILAQVATNTDSSKNVGNSILYETVLTVLEIEADTGLRVMAINILGKFLSNRDNNIRYVALNTLNKVVSMDTNAVQRHRNIILDCLRDGDISIRRRALELSYALINEQNVRVLIRELLAFLEVADDEFKLGMTTQICLAAERFAPNKRWHIDTVLRVLKLAGNFVREEILSAFIRLVAHTPELQGYTASKLYVALKDDISQESLTLAATWVIGEYSEVLLEGGIVDEEQPKATSDKDIIDLLISIIDSPYSNFLTQQFVLAGVTKISSRRSTSSAEQDRIAEMLAKYTTSPELELQQRAVEFASLFSLGEDLREGVLERMPPPELKATVMGVVSENKPVGSTSKDADLLGDEVLSTPANGPAPTAQNNQDLLAEIFGSTSPPAPGASSPPQSQRTTVDDILGLFGASNVTATPSPQPSSVTPAYTGSSAFSLGPSQSQSPAPTAPTAPRLTPYIAYDKNELKITLTPQTSAAKPGVVMIMARFQVSGVAEAVGLNFQAAVPKSQQLQMLPMSNPNIKPGSVETQQMRVVAPVGSNVRLRLRISFSMVGQTFQDQVDFSGFPPGLTGGSS</sequence>
<evidence type="ECO:0000256" key="4">
    <source>
        <dbReference type="ARBA" id="ARBA00022448"/>
    </source>
</evidence>
<feature type="region of interest" description="Disordered" evidence="11">
    <location>
        <begin position="658"/>
        <end position="678"/>
    </location>
</feature>
<keyword evidence="5 10" id="KW-0653">Protein transport</keyword>
<dbReference type="Proteomes" id="UP000807353">
    <property type="component" value="Unassembled WGS sequence"/>
</dbReference>
<dbReference type="PIRSF" id="PIRSF037094">
    <property type="entry name" value="AP1_complex_gamma"/>
    <property type="match status" value="1"/>
</dbReference>
<evidence type="ECO:0000256" key="9">
    <source>
        <dbReference type="ARBA" id="ARBA00062546"/>
    </source>
</evidence>
<evidence type="ECO:0000256" key="6">
    <source>
        <dbReference type="ARBA" id="ARBA00023034"/>
    </source>
</evidence>
<evidence type="ECO:0000256" key="1">
    <source>
        <dbReference type="ARBA" id="ARBA00004156"/>
    </source>
</evidence>
<comment type="subcellular location">
    <subcellularLocation>
        <location evidence="1">Cytoplasmic vesicle membrane</location>
    </subcellularLocation>
    <subcellularLocation>
        <location evidence="2">Golgi apparatus</location>
    </subcellularLocation>
</comment>
<evidence type="ECO:0000256" key="5">
    <source>
        <dbReference type="ARBA" id="ARBA00022927"/>
    </source>
</evidence>
<evidence type="ECO:0000256" key="7">
    <source>
        <dbReference type="ARBA" id="ARBA00023136"/>
    </source>
</evidence>
<comment type="similarity">
    <text evidence="3 10">Belongs to the adaptor complexes large subunit family.</text>
</comment>
<feature type="compositionally biased region" description="Polar residues" evidence="11">
    <location>
        <begin position="690"/>
        <end position="713"/>
    </location>
</feature>
<keyword evidence="6 10" id="KW-0333">Golgi apparatus</keyword>
<dbReference type="InterPro" id="IPR016024">
    <property type="entry name" value="ARM-type_fold"/>
</dbReference>
<dbReference type="AlphaFoldDB" id="A0A9P5Y9G5"/>
<name>A0A9P5Y9G5_9AGAR</name>
<dbReference type="Pfam" id="PF01602">
    <property type="entry name" value="Adaptin_N"/>
    <property type="match status" value="1"/>
</dbReference>
<keyword evidence="14" id="KW-1185">Reference proteome</keyword>
<keyword evidence="7 10" id="KW-0472">Membrane</keyword>
<feature type="region of interest" description="Disordered" evidence="11">
    <location>
        <begin position="690"/>
        <end position="732"/>
    </location>
</feature>